<protein>
    <submittedName>
        <fullName evidence="1">Uncharacterized protein</fullName>
    </submittedName>
</protein>
<accession>J3LFP3</accession>
<dbReference type="HOGENOM" id="CLU_3035573_0_0_1"/>
<proteinExistence type="predicted"/>
<organism evidence="1">
    <name type="scientific">Oryza brachyantha</name>
    <name type="common">malo sina</name>
    <dbReference type="NCBI Taxonomy" id="4533"/>
    <lineage>
        <taxon>Eukaryota</taxon>
        <taxon>Viridiplantae</taxon>
        <taxon>Streptophyta</taxon>
        <taxon>Embryophyta</taxon>
        <taxon>Tracheophyta</taxon>
        <taxon>Spermatophyta</taxon>
        <taxon>Magnoliopsida</taxon>
        <taxon>Liliopsida</taxon>
        <taxon>Poales</taxon>
        <taxon>Poaceae</taxon>
        <taxon>BOP clade</taxon>
        <taxon>Oryzoideae</taxon>
        <taxon>Oryzeae</taxon>
        <taxon>Oryzinae</taxon>
        <taxon>Oryza</taxon>
    </lineage>
</organism>
<dbReference type="Gramene" id="OB02G34600.1">
    <property type="protein sequence ID" value="OB02G34600.1"/>
    <property type="gene ID" value="OB02G34600"/>
</dbReference>
<evidence type="ECO:0000313" key="2">
    <source>
        <dbReference type="Proteomes" id="UP000006038"/>
    </source>
</evidence>
<dbReference type="Proteomes" id="UP000006038">
    <property type="component" value="Unassembled WGS sequence"/>
</dbReference>
<keyword evidence="2" id="KW-1185">Reference proteome</keyword>
<evidence type="ECO:0000313" key="1">
    <source>
        <dbReference type="EnsemblPlants" id="OB02G34600.1"/>
    </source>
</evidence>
<dbReference type="EnsemblPlants" id="OB02G34600.1">
    <property type="protein sequence ID" value="OB02G34600.1"/>
    <property type="gene ID" value="OB02G34600"/>
</dbReference>
<name>J3LFP3_ORYBR</name>
<sequence>MEGVNDHDYLSWSHICHIIPPHSKHGNDEWKNINTAIMIVCRIGFSFFQKTDCGL</sequence>
<reference evidence="1" key="1">
    <citation type="submission" date="2013-04" db="UniProtKB">
        <authorList>
            <consortium name="EnsemblPlants"/>
        </authorList>
    </citation>
    <scope>IDENTIFICATION</scope>
</reference>
<dbReference type="AlphaFoldDB" id="J3LFP3"/>